<evidence type="ECO:0000313" key="1">
    <source>
        <dbReference type="EMBL" id="SPD74194.1"/>
    </source>
</evidence>
<organism evidence="1">
    <name type="scientific">uncultured Desulfobacterium sp</name>
    <dbReference type="NCBI Taxonomy" id="201089"/>
    <lineage>
        <taxon>Bacteria</taxon>
        <taxon>Pseudomonadati</taxon>
        <taxon>Thermodesulfobacteriota</taxon>
        <taxon>Desulfobacteria</taxon>
        <taxon>Desulfobacterales</taxon>
        <taxon>Desulfobacteriaceae</taxon>
        <taxon>Desulfobacterium</taxon>
        <taxon>environmental samples</taxon>
    </lineage>
</organism>
<reference evidence="1" key="1">
    <citation type="submission" date="2018-01" db="EMBL/GenBank/DDBJ databases">
        <authorList>
            <person name="Regsiter A."/>
            <person name="William W."/>
        </authorList>
    </citation>
    <scope>NUCLEOTIDE SEQUENCE</scope>
    <source>
        <strain evidence="1">TRIP AH-1</strain>
    </source>
</reference>
<sequence>MMFLLLFSGPLSARIKSNQEHIKYGRIFNLKLKEVITEQNSLGRSGIN</sequence>
<dbReference type="AlphaFoldDB" id="A0A445MXD8"/>
<protein>
    <submittedName>
        <fullName evidence="1">Uncharacterized protein</fullName>
    </submittedName>
</protein>
<dbReference type="EMBL" id="OJIN01000127">
    <property type="protein sequence ID" value="SPD74194.1"/>
    <property type="molecule type" value="Genomic_DNA"/>
</dbReference>
<name>A0A445MXD8_9BACT</name>
<gene>
    <name evidence="1" type="ORF">PITCH_A2120002</name>
</gene>
<accession>A0A445MXD8</accession>
<proteinExistence type="predicted"/>